<evidence type="ECO:0000313" key="7">
    <source>
        <dbReference type="Proteomes" id="UP000289260"/>
    </source>
</evidence>
<dbReference type="EMBL" id="CP035806">
    <property type="protein sequence ID" value="QBE48158.1"/>
    <property type="molecule type" value="Genomic_DNA"/>
</dbReference>
<feature type="region of interest" description="Disordered" evidence="3">
    <location>
        <begin position="318"/>
        <end position="375"/>
    </location>
</feature>
<dbReference type="KEGG" id="ltr:EVS81_04370"/>
<dbReference type="AlphaFoldDB" id="A0A4P6KE27"/>
<dbReference type="PANTHER" id="PTHR13903:SF8">
    <property type="entry name" value="PIRIN"/>
    <property type="match status" value="1"/>
</dbReference>
<reference evidence="6 7" key="1">
    <citation type="submission" date="2019-02" db="EMBL/GenBank/DDBJ databases">
        <authorList>
            <person name="Sun L."/>
            <person name="Pan D."/>
            <person name="Wu X."/>
        </authorList>
    </citation>
    <scope>NUCLEOTIDE SEQUENCE [LARGE SCALE GENOMIC DNA]</scope>
    <source>
        <strain evidence="6 7">JW-1</strain>
    </source>
</reference>
<feature type="domain" description="Pirin C-terminal" evidence="5">
    <location>
        <begin position="203"/>
        <end position="308"/>
    </location>
</feature>
<evidence type="ECO:0000313" key="6">
    <source>
        <dbReference type="EMBL" id="QBE48158.1"/>
    </source>
</evidence>
<feature type="compositionally biased region" description="Basic and acidic residues" evidence="3">
    <location>
        <begin position="345"/>
        <end position="356"/>
    </location>
</feature>
<organism evidence="6 7">
    <name type="scientific">Leucobacter triazinivorans</name>
    <dbReference type="NCBI Taxonomy" id="1784719"/>
    <lineage>
        <taxon>Bacteria</taxon>
        <taxon>Bacillati</taxon>
        <taxon>Actinomycetota</taxon>
        <taxon>Actinomycetes</taxon>
        <taxon>Micrococcales</taxon>
        <taxon>Microbacteriaceae</taxon>
        <taxon>Leucobacter</taxon>
    </lineage>
</organism>
<dbReference type="Pfam" id="PF05726">
    <property type="entry name" value="Pirin_C"/>
    <property type="match status" value="1"/>
</dbReference>
<accession>A0A4P6KE27</accession>
<dbReference type="InterPro" id="IPR012093">
    <property type="entry name" value="Pirin"/>
</dbReference>
<dbReference type="RefSeq" id="WP_130109297.1">
    <property type="nucleotide sequence ID" value="NZ_CP035806.1"/>
</dbReference>
<keyword evidence="7" id="KW-1185">Reference proteome</keyword>
<feature type="compositionally biased region" description="Low complexity" evidence="3">
    <location>
        <begin position="326"/>
        <end position="339"/>
    </location>
</feature>
<dbReference type="CDD" id="cd02909">
    <property type="entry name" value="cupin_pirin_N"/>
    <property type="match status" value="1"/>
</dbReference>
<feature type="domain" description="Pirin N-terminal" evidence="4">
    <location>
        <begin position="52"/>
        <end position="151"/>
    </location>
</feature>
<dbReference type="SUPFAM" id="SSF51182">
    <property type="entry name" value="RmlC-like cupins"/>
    <property type="match status" value="1"/>
</dbReference>
<evidence type="ECO:0000256" key="2">
    <source>
        <dbReference type="RuleBase" id="RU003457"/>
    </source>
</evidence>
<comment type="similarity">
    <text evidence="1 2">Belongs to the pirin family.</text>
</comment>
<name>A0A4P6KE27_9MICO</name>
<dbReference type="OrthoDB" id="9780903at2"/>
<dbReference type="InterPro" id="IPR011051">
    <property type="entry name" value="RmlC_Cupin_sf"/>
</dbReference>
<dbReference type="InterPro" id="IPR008778">
    <property type="entry name" value="Pirin_C_dom"/>
</dbReference>
<dbReference type="Proteomes" id="UP000289260">
    <property type="component" value="Chromosome"/>
</dbReference>
<sequence>MSNPERAPEETVCVSPGPGPGPGPAAALTPDRALEILEPREVPLGGLRAMGVRRTLPQRERSLIGAWCFLDHYGPDDVATTGGMDVAAHPHIGLQTVSWLFSGEIEHRDSAGFHAIVRPGELNLMTAGRGISHSERSTPATTTLHGAQLWIALPERRRGIAAGFEHYGPPELKGSGWRAQVFLGSLLGDRSPIRTHTPLLGAEIGLDPGAVLDLGLDTVFEHGVLVDLGTVAVESPGGTVAGAGRTVEKDRLAFLPAGIARLRLTAGAEGARLLLLGGEPLGERIVMWWNFIGRDHDEIAQARIDWQARLAAIGVPEPAERGVAGGPSRAPAPAARPGGDAPPPDPDRFDLPRDEPEPPLSAPALPVARLLPRKQ</sequence>
<evidence type="ECO:0000256" key="3">
    <source>
        <dbReference type="SAM" id="MobiDB-lite"/>
    </source>
</evidence>
<evidence type="ECO:0000259" key="5">
    <source>
        <dbReference type="Pfam" id="PF05726"/>
    </source>
</evidence>
<gene>
    <name evidence="6" type="ORF">EVS81_04370</name>
</gene>
<proteinExistence type="inferred from homology"/>
<dbReference type="Pfam" id="PF02678">
    <property type="entry name" value="Pirin"/>
    <property type="match status" value="1"/>
</dbReference>
<feature type="region of interest" description="Disordered" evidence="3">
    <location>
        <begin position="1"/>
        <end position="25"/>
    </location>
</feature>
<evidence type="ECO:0000259" key="4">
    <source>
        <dbReference type="Pfam" id="PF02678"/>
    </source>
</evidence>
<feature type="compositionally biased region" description="Low complexity" evidence="3">
    <location>
        <begin position="362"/>
        <end position="375"/>
    </location>
</feature>
<dbReference type="InterPro" id="IPR003829">
    <property type="entry name" value="Pirin_N_dom"/>
</dbReference>
<evidence type="ECO:0000256" key="1">
    <source>
        <dbReference type="ARBA" id="ARBA00008416"/>
    </source>
</evidence>
<dbReference type="Gene3D" id="2.60.120.10">
    <property type="entry name" value="Jelly Rolls"/>
    <property type="match status" value="2"/>
</dbReference>
<dbReference type="InterPro" id="IPR014710">
    <property type="entry name" value="RmlC-like_jellyroll"/>
</dbReference>
<protein>
    <submittedName>
        <fullName evidence="6">Pirin family protein</fullName>
    </submittedName>
</protein>
<dbReference type="PANTHER" id="PTHR13903">
    <property type="entry name" value="PIRIN-RELATED"/>
    <property type="match status" value="1"/>
</dbReference>